<dbReference type="PRINTS" id="PR00386">
    <property type="entry name" value="P53SUPPRESSR"/>
</dbReference>
<evidence type="ECO:0000259" key="12">
    <source>
        <dbReference type="Pfam" id="PF00870"/>
    </source>
</evidence>
<keyword evidence="4 11" id="KW-0479">Metal-binding</keyword>
<protein>
    <submittedName>
        <fullName evidence="13">Tumor protein p73-like protein</fullName>
    </submittedName>
</protein>
<sequence>MTNANVMSDSQESALMDEETYKVIEQQFGGTLPVPESINEELLAIPEEKVDTCNNNLHYAALESVGKLKRFKEEEEEEYYPAPELFSTMLSDEAFTGQLNFQCSLGTGGTGQDWLYSEKLDKVFIKMEKVLPMRFTWEPPMSGLYLRTTMVFMLEQYRSDPVRRCHNHMASTNPINLNMDPQRIKHVVHCVNHASSIYQERNEHLSILTPLCTPEAGSQYMPVSFKFLCKNSCPSGLNRRPTELVFTLEDHGGTVLGRRKLLVRVCSCPKRDKAKEEELSSMSSKRKLGNVVLPSSKKMLSSCDTHVYKVDLNIVGKENYLTVLKIAFDIMAGQAARTGQHEFYKPYMDEILRKMP</sequence>
<dbReference type="STRING" id="67767.A0A0J7L4T2"/>
<dbReference type="GO" id="GO:0006915">
    <property type="term" value="P:apoptotic process"/>
    <property type="evidence" value="ECO:0007669"/>
    <property type="project" value="UniProtKB-KW"/>
</dbReference>
<dbReference type="InterPro" id="IPR012346">
    <property type="entry name" value="p53/RUNT-type_TF_DNA-bd_sf"/>
</dbReference>
<dbReference type="GO" id="GO:0000978">
    <property type="term" value="F:RNA polymerase II cis-regulatory region sequence-specific DNA binding"/>
    <property type="evidence" value="ECO:0007669"/>
    <property type="project" value="TreeGrafter"/>
</dbReference>
<feature type="binding site" evidence="11">
    <location>
        <position position="233"/>
    </location>
    <ligand>
        <name>Zn(2+)</name>
        <dbReference type="ChEBI" id="CHEBI:29105"/>
    </ligand>
</feature>
<gene>
    <name evidence="13" type="ORF">RF55_1704</name>
</gene>
<dbReference type="GO" id="GO:0000981">
    <property type="term" value="F:DNA-binding transcription factor activity, RNA polymerase II-specific"/>
    <property type="evidence" value="ECO:0007669"/>
    <property type="project" value="TreeGrafter"/>
</dbReference>
<keyword evidence="8" id="KW-0010">Activator</keyword>
<evidence type="ECO:0000256" key="5">
    <source>
        <dbReference type="ARBA" id="ARBA00022833"/>
    </source>
</evidence>
<keyword evidence="10" id="KW-0539">Nucleus</keyword>
<evidence type="ECO:0000313" key="14">
    <source>
        <dbReference type="Proteomes" id="UP000036403"/>
    </source>
</evidence>
<feature type="binding site" evidence="11">
    <location>
        <position position="229"/>
    </location>
    <ligand>
        <name>Zn(2+)</name>
        <dbReference type="ChEBI" id="CHEBI:29105"/>
    </ligand>
</feature>
<dbReference type="InterPro" id="IPR008967">
    <property type="entry name" value="p53-like_TF_DNA-bd_sf"/>
</dbReference>
<evidence type="ECO:0000256" key="8">
    <source>
        <dbReference type="ARBA" id="ARBA00023159"/>
    </source>
</evidence>
<keyword evidence="7" id="KW-0238">DNA-binding</keyword>
<dbReference type="OrthoDB" id="5915660at2759"/>
<comment type="cofactor">
    <cofactor evidence="11">
        <name>Zn(2+)</name>
        <dbReference type="ChEBI" id="CHEBI:29105"/>
    </cofactor>
    <text evidence="11">Binds 1 zinc ion per subunit.</text>
</comment>
<keyword evidence="9" id="KW-0804">Transcription</keyword>
<dbReference type="SUPFAM" id="SSF49417">
    <property type="entry name" value="p53-like transcription factors"/>
    <property type="match status" value="1"/>
</dbReference>
<dbReference type="Pfam" id="PF00870">
    <property type="entry name" value="P53"/>
    <property type="match status" value="1"/>
</dbReference>
<evidence type="ECO:0000256" key="4">
    <source>
        <dbReference type="ARBA" id="ARBA00022723"/>
    </source>
</evidence>
<evidence type="ECO:0000256" key="7">
    <source>
        <dbReference type="ARBA" id="ARBA00023125"/>
    </source>
</evidence>
<dbReference type="Gene3D" id="2.60.40.720">
    <property type="match status" value="1"/>
</dbReference>
<dbReference type="EMBL" id="LBMM01000624">
    <property type="protein sequence ID" value="KMQ97952.1"/>
    <property type="molecule type" value="Genomic_DNA"/>
</dbReference>
<keyword evidence="14" id="KW-1185">Reference proteome</keyword>
<dbReference type="PANTHER" id="PTHR11447:SF16">
    <property type="entry name" value="P53 PROTEIN LONG FORM VARIANT 1"/>
    <property type="match status" value="1"/>
</dbReference>
<evidence type="ECO:0000256" key="10">
    <source>
        <dbReference type="ARBA" id="ARBA00023242"/>
    </source>
</evidence>
<keyword evidence="3" id="KW-0053">Apoptosis</keyword>
<feature type="domain" description="p53 DNA-binding" evidence="12">
    <location>
        <begin position="93"/>
        <end position="278"/>
    </location>
</feature>
<dbReference type="InterPro" id="IPR002117">
    <property type="entry name" value="p53_tumour_suppressor"/>
</dbReference>
<organism evidence="13 14">
    <name type="scientific">Lasius niger</name>
    <name type="common">Black garden ant</name>
    <dbReference type="NCBI Taxonomy" id="67767"/>
    <lineage>
        <taxon>Eukaryota</taxon>
        <taxon>Metazoa</taxon>
        <taxon>Ecdysozoa</taxon>
        <taxon>Arthropoda</taxon>
        <taxon>Hexapoda</taxon>
        <taxon>Insecta</taxon>
        <taxon>Pterygota</taxon>
        <taxon>Neoptera</taxon>
        <taxon>Endopterygota</taxon>
        <taxon>Hymenoptera</taxon>
        <taxon>Apocrita</taxon>
        <taxon>Aculeata</taxon>
        <taxon>Formicoidea</taxon>
        <taxon>Formicidae</taxon>
        <taxon>Formicinae</taxon>
        <taxon>Lasius</taxon>
        <taxon>Lasius</taxon>
    </lineage>
</organism>
<evidence type="ECO:0000313" key="13">
    <source>
        <dbReference type="EMBL" id="KMQ97952.1"/>
    </source>
</evidence>
<evidence type="ECO:0000256" key="1">
    <source>
        <dbReference type="ARBA" id="ARBA00004123"/>
    </source>
</evidence>
<dbReference type="CDD" id="cd08367">
    <property type="entry name" value="P53"/>
    <property type="match status" value="1"/>
</dbReference>
<proteinExistence type="inferred from homology"/>
<comment type="similarity">
    <text evidence="2">Belongs to the p53 family.</text>
</comment>
<dbReference type="Proteomes" id="UP000036403">
    <property type="component" value="Unassembled WGS sequence"/>
</dbReference>
<comment type="subcellular location">
    <subcellularLocation>
        <location evidence="1">Nucleus</location>
    </subcellularLocation>
</comment>
<feature type="binding site" evidence="11">
    <location>
        <position position="168"/>
    </location>
    <ligand>
        <name>Zn(2+)</name>
        <dbReference type="ChEBI" id="CHEBI:29105"/>
    </ligand>
</feature>
<accession>A0A0J7L4T2</accession>
<dbReference type="AlphaFoldDB" id="A0A0J7L4T2"/>
<feature type="binding site" evidence="11">
    <location>
        <position position="165"/>
    </location>
    <ligand>
        <name>Zn(2+)</name>
        <dbReference type="ChEBI" id="CHEBI:29105"/>
    </ligand>
</feature>
<dbReference type="PaxDb" id="67767-A0A0J7L4T2"/>
<comment type="caution">
    <text evidence="13">The sequence shown here is derived from an EMBL/GenBank/DDBJ whole genome shotgun (WGS) entry which is preliminary data.</text>
</comment>
<evidence type="ECO:0000256" key="2">
    <source>
        <dbReference type="ARBA" id="ARBA00006167"/>
    </source>
</evidence>
<evidence type="ECO:0000256" key="3">
    <source>
        <dbReference type="ARBA" id="ARBA00022703"/>
    </source>
</evidence>
<keyword evidence="5 11" id="KW-0862">Zinc</keyword>
<name>A0A0J7L4T2_LASNI</name>
<dbReference type="InterPro" id="IPR011615">
    <property type="entry name" value="p53_DNA-bd"/>
</dbReference>
<evidence type="ECO:0000256" key="11">
    <source>
        <dbReference type="PIRSR" id="PIRSR602117-1"/>
    </source>
</evidence>
<dbReference type="GO" id="GO:0005634">
    <property type="term" value="C:nucleus"/>
    <property type="evidence" value="ECO:0007669"/>
    <property type="project" value="UniProtKB-SubCell"/>
</dbReference>
<reference evidence="13 14" key="1">
    <citation type="submission" date="2015-04" db="EMBL/GenBank/DDBJ databases">
        <title>Lasius niger genome sequencing.</title>
        <authorList>
            <person name="Konorov E.A."/>
            <person name="Nikitin M.A."/>
            <person name="Kirill M.V."/>
            <person name="Chang P."/>
        </authorList>
    </citation>
    <scope>NUCLEOTIDE SEQUENCE [LARGE SCALE GENOMIC DNA]</scope>
    <source>
        <tissue evidence="13">Whole</tissue>
    </source>
</reference>
<dbReference type="GO" id="GO:0046872">
    <property type="term" value="F:metal ion binding"/>
    <property type="evidence" value="ECO:0007669"/>
    <property type="project" value="UniProtKB-KW"/>
</dbReference>
<keyword evidence="6" id="KW-0805">Transcription regulation</keyword>
<evidence type="ECO:0000256" key="6">
    <source>
        <dbReference type="ARBA" id="ARBA00023015"/>
    </source>
</evidence>
<dbReference type="PANTHER" id="PTHR11447">
    <property type="entry name" value="CELLULAR TUMOR ANTIGEN P53"/>
    <property type="match status" value="1"/>
</dbReference>
<evidence type="ECO:0000256" key="9">
    <source>
        <dbReference type="ARBA" id="ARBA00023163"/>
    </source>
</evidence>